<feature type="region of interest" description="Disordered" evidence="1">
    <location>
        <begin position="382"/>
        <end position="409"/>
    </location>
</feature>
<dbReference type="EMBL" id="LT629706">
    <property type="protein sequence ID" value="SDO69008.1"/>
    <property type="molecule type" value="Genomic_DNA"/>
</dbReference>
<dbReference type="RefSeq" id="WP_082630460.1">
    <property type="nucleotide sequence ID" value="NZ_JAAQXP010000006.1"/>
</dbReference>
<protein>
    <submittedName>
        <fullName evidence="2">SIR2-like domain-containing protein</fullName>
    </submittedName>
</protein>
<evidence type="ECO:0000256" key="1">
    <source>
        <dbReference type="SAM" id="MobiDB-lite"/>
    </source>
</evidence>
<evidence type="ECO:0000313" key="3">
    <source>
        <dbReference type="Proteomes" id="UP000181903"/>
    </source>
</evidence>
<organism evidence="2 3">
    <name type="scientific">Pseudomonas poae</name>
    <dbReference type="NCBI Taxonomy" id="200451"/>
    <lineage>
        <taxon>Bacteria</taxon>
        <taxon>Pseudomonadati</taxon>
        <taxon>Pseudomonadota</taxon>
        <taxon>Gammaproteobacteria</taxon>
        <taxon>Pseudomonadales</taxon>
        <taxon>Pseudomonadaceae</taxon>
        <taxon>Pseudomonas</taxon>
    </lineage>
</organism>
<accession>A0ABY0S100</accession>
<reference evidence="2 3" key="1">
    <citation type="submission" date="2016-10" db="EMBL/GenBank/DDBJ databases">
        <authorList>
            <person name="Varghese N."/>
            <person name="Submissions S."/>
        </authorList>
    </citation>
    <scope>NUCLEOTIDE SEQUENCE [LARGE SCALE GENOMIC DNA]</scope>
    <source>
        <strain evidence="2 3">BS2776</strain>
    </source>
</reference>
<dbReference type="Pfam" id="PF13289">
    <property type="entry name" value="SIR2_2"/>
    <property type="match status" value="1"/>
</dbReference>
<sequence length="409" mass="46069">MSESVHNPDQYMFGFRQVITNGKKKIGLLLGAGAPFSINVGGDGPWQPLIPNVVGLTKTIKENLEKSDLIVFNLIEESIPDKNFEKVLSKIRTLADVIGSSTVHDYDSKKFLQLTENICNAIKQVVNKDLPPGKNPYSELISWVNGIKRRYGIEIFTTNYDLLLEQALERVKTPYFDGFSGSRNAFFDPSSISRNDLPPRWVRLWKLHGSIGWEISENQEVIRLPFSTNTNMVYPSHIKYDQTQAAPFSSLFERFKNFLNESDTLTIASGFSFADAHISSKITESLIANPSTALFAFQYNNLEKEPHAREIAFNCPNFSLFCRDGAIINGVEAPWRTGILPAKNWQSIRDEYFKNKEFQLGDFNALTRFLATAGGDFGFEIEPPATAPREEGQSDIDFQLSVANEPKND</sequence>
<evidence type="ECO:0000313" key="2">
    <source>
        <dbReference type="EMBL" id="SDO69008.1"/>
    </source>
</evidence>
<name>A0ABY0S100_9PSED</name>
<gene>
    <name evidence="2" type="ORF">SAMN04490208_4602</name>
</gene>
<keyword evidence="3" id="KW-1185">Reference proteome</keyword>
<proteinExistence type="predicted"/>
<dbReference type="Proteomes" id="UP000181903">
    <property type="component" value="Chromosome I"/>
</dbReference>